<evidence type="ECO:0000259" key="14">
    <source>
        <dbReference type="SMART" id="SM01193"/>
    </source>
</evidence>
<feature type="binding site" evidence="11">
    <location>
        <position position="287"/>
    </location>
    <ligand>
        <name>substrate</name>
    </ligand>
</feature>
<feature type="binding site" evidence="9">
    <location>
        <position position="339"/>
    </location>
    <ligand>
        <name>(2R)-2-phosphoglycerate</name>
        <dbReference type="ChEBI" id="CHEBI:58289"/>
    </ligand>
</feature>
<dbReference type="PROSITE" id="PS00164">
    <property type="entry name" value="ENOLASE"/>
    <property type="match status" value="1"/>
</dbReference>
<evidence type="ECO:0000256" key="4">
    <source>
        <dbReference type="ARBA" id="ARBA00017068"/>
    </source>
</evidence>
<dbReference type="AlphaFoldDB" id="A0A519BG58"/>
<comment type="caution">
    <text evidence="15">The sequence shown here is derived from an EMBL/GenBank/DDBJ whole genome shotgun (WGS) entry which is preliminary data.</text>
</comment>
<dbReference type="SUPFAM" id="SSF54826">
    <property type="entry name" value="Enolase N-terminal domain-like"/>
    <property type="match status" value="1"/>
</dbReference>
<dbReference type="Proteomes" id="UP000316562">
    <property type="component" value="Unassembled WGS sequence"/>
</dbReference>
<dbReference type="NCBIfam" id="TIGR01060">
    <property type="entry name" value="eno"/>
    <property type="match status" value="1"/>
</dbReference>
<evidence type="ECO:0000256" key="10">
    <source>
        <dbReference type="PIRSR" id="PIRSR001400-1"/>
    </source>
</evidence>
<feature type="binding site" evidence="11">
    <location>
        <position position="314"/>
    </location>
    <ligand>
        <name>substrate</name>
    </ligand>
</feature>
<comment type="pathway">
    <text evidence="1 9">Carbohydrate degradation; glycolysis; pyruvate from D-glyceraldehyde 3-phosphate: step 4/5.</text>
</comment>
<feature type="domain" description="Enolase N-terminal" evidence="14">
    <location>
        <begin position="4"/>
        <end position="134"/>
    </location>
</feature>
<name>A0A519BG58_ACIG2</name>
<feature type="binding site" evidence="9">
    <location>
        <position position="163"/>
    </location>
    <ligand>
        <name>(2R)-2-phosphoglycerate</name>
        <dbReference type="ChEBI" id="CHEBI:58289"/>
    </ligand>
</feature>
<dbReference type="GO" id="GO:0009986">
    <property type="term" value="C:cell surface"/>
    <property type="evidence" value="ECO:0007669"/>
    <property type="project" value="UniProtKB-SubCell"/>
</dbReference>
<evidence type="ECO:0000256" key="6">
    <source>
        <dbReference type="ARBA" id="ARBA00022842"/>
    </source>
</evidence>
<dbReference type="GO" id="GO:0004634">
    <property type="term" value="F:phosphopyruvate hydratase activity"/>
    <property type="evidence" value="ECO:0007669"/>
    <property type="project" value="UniProtKB-UniRule"/>
</dbReference>
<organism evidence="15 16">
    <name type="scientific">Acididesulfobacter guangdongensis</name>
    <dbReference type="NCBI Taxonomy" id="2597225"/>
    <lineage>
        <taxon>Bacteria</taxon>
        <taxon>Deltaproteobacteria</taxon>
        <taxon>Candidatus Acidulodesulfobacterales</taxon>
        <taxon>Candidatus Acididesulfobacter</taxon>
    </lineage>
</organism>
<feature type="active site" description="Proton acceptor" evidence="9 10">
    <location>
        <position position="339"/>
    </location>
</feature>
<feature type="binding site" evidence="9">
    <location>
        <position position="369"/>
    </location>
    <ligand>
        <name>(2R)-2-phosphoglycerate</name>
        <dbReference type="ChEBI" id="CHEBI:58289"/>
    </ligand>
</feature>
<feature type="binding site" evidence="11">
    <location>
        <begin position="366"/>
        <end position="369"/>
    </location>
    <ligand>
        <name>substrate</name>
    </ligand>
</feature>
<dbReference type="FunFam" id="3.30.390.10:FF:000001">
    <property type="entry name" value="Enolase"/>
    <property type="match status" value="1"/>
</dbReference>
<keyword evidence="9 12" id="KW-0479">Metal-binding</keyword>
<sequence>MSEIAEIKARQILDSRGNPTISVKVSLESGISGISCVPSGASTGEYEAYEKRDNDNSSYFGKSVHSAVENVNDIIAKSLSGIDSYNQRLVDDIMINLDGTPNKSNLGANAILGVSLAVAIASAQELEIPLYKYIGGVNAHILPVPMMNVINGGKHANNLLDFQEFMIVPAGAKYFDEALRMGAEVYQKLKKVLDERKMPTSVGDEGGFAPELQNNAEAILLIMEAIEKAHYTPGKDIFIALDPAASEFYSNGKYTLKEAGRETVLDSSEMVDMYAGFVEKFPIISIEDGLAQDDFNGFSMLMKELGDKIQVVGDDLTVTNISRITKAIDAHAINSVLIKLNQIGTLSETMDAIQLTQKNNMTALISHRSGETEDTTIADLAVAVNSGLIKTGAPARTERVCKYNRLLQIEEELGPNSKFLGIKAFKGIGSKIS</sequence>
<feature type="binding site" evidence="9 12">
    <location>
        <position position="242"/>
    </location>
    <ligand>
        <name>Mg(2+)</name>
        <dbReference type="ChEBI" id="CHEBI:18420"/>
    </ligand>
</feature>
<dbReference type="CDD" id="cd03313">
    <property type="entry name" value="enolase"/>
    <property type="match status" value="1"/>
</dbReference>
<evidence type="ECO:0000256" key="8">
    <source>
        <dbReference type="ARBA" id="ARBA00023239"/>
    </source>
</evidence>
<evidence type="ECO:0000256" key="12">
    <source>
        <dbReference type="PIRSR" id="PIRSR001400-3"/>
    </source>
</evidence>
<dbReference type="EC" id="4.2.1.11" evidence="3 9"/>
<dbReference type="SMART" id="SM01193">
    <property type="entry name" value="Enolase_N"/>
    <property type="match status" value="1"/>
</dbReference>
<dbReference type="SMART" id="SM01192">
    <property type="entry name" value="Enolase_C"/>
    <property type="match status" value="1"/>
</dbReference>
<dbReference type="GO" id="GO:0006096">
    <property type="term" value="P:glycolytic process"/>
    <property type="evidence" value="ECO:0007669"/>
    <property type="project" value="UniProtKB-UniRule"/>
</dbReference>
<dbReference type="PIRSF" id="PIRSF001400">
    <property type="entry name" value="Enolase"/>
    <property type="match status" value="1"/>
</dbReference>
<dbReference type="SFLD" id="SFLDG00178">
    <property type="entry name" value="enolase"/>
    <property type="match status" value="1"/>
</dbReference>
<dbReference type="InterPro" id="IPR020809">
    <property type="entry name" value="Enolase_CS"/>
</dbReference>
<reference evidence="15 16" key="1">
    <citation type="journal article" date="2019" name="ISME J.">
        <title>Insights into ecological role of a new deltaproteobacterial order Candidatus Acidulodesulfobacterales by metagenomics and metatranscriptomics.</title>
        <authorList>
            <person name="Tan S."/>
            <person name="Liu J."/>
            <person name="Fang Y."/>
            <person name="Hedlund B.P."/>
            <person name="Lian Z.H."/>
            <person name="Huang L.Y."/>
            <person name="Li J.T."/>
            <person name="Huang L.N."/>
            <person name="Li W.J."/>
            <person name="Jiang H.C."/>
            <person name="Dong H.L."/>
            <person name="Shu W.S."/>
        </authorList>
    </citation>
    <scope>NUCLEOTIDE SEQUENCE [LARGE SCALE GENOMIC DNA]</scope>
    <source>
        <strain evidence="15">AP2</strain>
    </source>
</reference>
<dbReference type="GO" id="GO:0005576">
    <property type="term" value="C:extracellular region"/>
    <property type="evidence" value="ECO:0007669"/>
    <property type="project" value="UniProtKB-SubCell"/>
</dbReference>
<evidence type="ECO:0000313" key="16">
    <source>
        <dbReference type="Proteomes" id="UP000316562"/>
    </source>
</evidence>
<dbReference type="SUPFAM" id="SSF51604">
    <property type="entry name" value="Enolase C-terminal domain-like"/>
    <property type="match status" value="1"/>
</dbReference>
<dbReference type="HAMAP" id="MF_00318">
    <property type="entry name" value="Enolase"/>
    <property type="match status" value="1"/>
</dbReference>
<dbReference type="InterPro" id="IPR020811">
    <property type="entry name" value="Enolase_N"/>
</dbReference>
<comment type="similarity">
    <text evidence="2 9">Belongs to the enolase family.</text>
</comment>
<dbReference type="UniPathway" id="UPA00109">
    <property type="reaction ID" value="UER00187"/>
</dbReference>
<evidence type="ECO:0000256" key="9">
    <source>
        <dbReference type="HAMAP-Rule" id="MF_00318"/>
    </source>
</evidence>
<proteinExistence type="inferred from homology"/>
<feature type="domain" description="Enolase C-terminal TIM barrel" evidence="13">
    <location>
        <begin position="139"/>
        <end position="427"/>
    </location>
</feature>
<feature type="binding site" evidence="11">
    <location>
        <position position="390"/>
    </location>
    <ligand>
        <name>substrate</name>
    </ligand>
</feature>
<evidence type="ECO:0000256" key="7">
    <source>
        <dbReference type="ARBA" id="ARBA00023152"/>
    </source>
</evidence>
<dbReference type="Gene3D" id="3.20.20.120">
    <property type="entry name" value="Enolase-like C-terminal domain"/>
    <property type="match status" value="1"/>
</dbReference>
<comment type="cofactor">
    <cofactor evidence="9">
        <name>Mg(2+)</name>
        <dbReference type="ChEBI" id="CHEBI:18420"/>
    </cofactor>
    <text evidence="9">Binds a second Mg(2+) ion via substrate during catalysis.</text>
</comment>
<keyword evidence="8 9" id="KW-0456">Lyase</keyword>
<dbReference type="Pfam" id="PF03952">
    <property type="entry name" value="Enolase_N"/>
    <property type="match status" value="1"/>
</dbReference>
<comment type="catalytic activity">
    <reaction evidence="9">
        <text>(2R)-2-phosphoglycerate = phosphoenolpyruvate + H2O</text>
        <dbReference type="Rhea" id="RHEA:10164"/>
        <dbReference type="ChEBI" id="CHEBI:15377"/>
        <dbReference type="ChEBI" id="CHEBI:58289"/>
        <dbReference type="ChEBI" id="CHEBI:58702"/>
        <dbReference type="EC" id="4.2.1.11"/>
    </reaction>
</comment>
<dbReference type="SFLD" id="SFLDS00001">
    <property type="entry name" value="Enolase"/>
    <property type="match status" value="1"/>
</dbReference>
<evidence type="ECO:0000256" key="3">
    <source>
        <dbReference type="ARBA" id="ARBA00012058"/>
    </source>
</evidence>
<dbReference type="PANTHER" id="PTHR11902:SF1">
    <property type="entry name" value="ENOLASE"/>
    <property type="match status" value="1"/>
</dbReference>
<dbReference type="InterPro" id="IPR000941">
    <property type="entry name" value="Enolase"/>
</dbReference>
<dbReference type="InterPro" id="IPR036849">
    <property type="entry name" value="Enolase-like_C_sf"/>
</dbReference>
<dbReference type="EMBL" id="SGBC01000002">
    <property type="protein sequence ID" value="RZD16248.1"/>
    <property type="molecule type" value="Genomic_DNA"/>
</dbReference>
<evidence type="ECO:0000256" key="11">
    <source>
        <dbReference type="PIRSR" id="PIRSR001400-2"/>
    </source>
</evidence>
<evidence type="ECO:0000256" key="5">
    <source>
        <dbReference type="ARBA" id="ARBA00022525"/>
    </source>
</evidence>
<dbReference type="GO" id="GO:0000287">
    <property type="term" value="F:magnesium ion binding"/>
    <property type="evidence" value="ECO:0007669"/>
    <property type="project" value="UniProtKB-UniRule"/>
</dbReference>
<feature type="binding site" evidence="11">
    <location>
        <position position="164"/>
    </location>
    <ligand>
        <name>substrate</name>
    </ligand>
</feature>
<feature type="binding site" evidence="9">
    <location>
        <position position="390"/>
    </location>
    <ligand>
        <name>(2R)-2-phosphoglycerate</name>
        <dbReference type="ChEBI" id="CHEBI:58289"/>
    </ligand>
</feature>
<dbReference type="InterPro" id="IPR020810">
    <property type="entry name" value="Enolase_C"/>
</dbReference>
<feature type="binding site" evidence="9">
    <location>
        <position position="368"/>
    </location>
    <ligand>
        <name>(2R)-2-phosphoglycerate</name>
        <dbReference type="ChEBI" id="CHEBI:58289"/>
    </ligand>
</feature>
<feature type="binding site" evidence="11">
    <location>
        <position position="155"/>
    </location>
    <ligand>
        <name>substrate</name>
    </ligand>
</feature>
<evidence type="ECO:0000256" key="1">
    <source>
        <dbReference type="ARBA" id="ARBA00005031"/>
    </source>
</evidence>
<dbReference type="Pfam" id="PF00113">
    <property type="entry name" value="Enolase_C"/>
    <property type="match status" value="1"/>
</dbReference>
<evidence type="ECO:0000259" key="13">
    <source>
        <dbReference type="SMART" id="SM01192"/>
    </source>
</evidence>
<dbReference type="Gene3D" id="3.30.390.10">
    <property type="entry name" value="Enolase-like, N-terminal domain"/>
    <property type="match status" value="1"/>
</dbReference>
<comment type="subcellular location">
    <subcellularLocation>
        <location evidence="9">Cytoplasm</location>
    </subcellularLocation>
    <subcellularLocation>
        <location evidence="9">Secreted</location>
    </subcellularLocation>
    <subcellularLocation>
        <location evidence="9">Cell surface</location>
    </subcellularLocation>
    <text evidence="9">Fractions of enolase are present in both the cytoplasm and on the cell surface.</text>
</comment>
<dbReference type="SFLD" id="SFLDF00002">
    <property type="entry name" value="enolase"/>
    <property type="match status" value="1"/>
</dbReference>
<comment type="cofactor">
    <cofactor evidence="12">
        <name>Mg(2+)</name>
        <dbReference type="ChEBI" id="CHEBI:18420"/>
    </cofactor>
    <text evidence="12">Mg(2+) is required for catalysis and for stabilizing the dimer.</text>
</comment>
<gene>
    <name evidence="9" type="primary">eno</name>
    <name evidence="15" type="ORF">EVJ46_04225</name>
</gene>
<dbReference type="GO" id="GO:0000015">
    <property type="term" value="C:phosphopyruvate hydratase complex"/>
    <property type="evidence" value="ECO:0007669"/>
    <property type="project" value="InterPro"/>
</dbReference>
<comment type="function">
    <text evidence="9">Catalyzes the reversible conversion of 2-phosphoglycerate (2-PG) into phosphoenolpyruvate (PEP). It is essential for the degradation of carbohydrates via glycolysis.</text>
</comment>
<protein>
    <recommendedName>
        <fullName evidence="4 9">Enolase</fullName>
        <ecNumber evidence="3 9">4.2.1.11</ecNumber>
    </recommendedName>
    <alternativeName>
        <fullName evidence="9">2-phospho-D-glycerate hydro-lyase</fullName>
    </alternativeName>
    <alternativeName>
        <fullName evidence="9">2-phosphoglycerate dehydratase</fullName>
    </alternativeName>
</protein>
<evidence type="ECO:0000313" key="15">
    <source>
        <dbReference type="EMBL" id="RZD16248.1"/>
    </source>
</evidence>
<keyword evidence="5 9" id="KW-0964">Secreted</keyword>
<keyword evidence="9" id="KW-0963">Cytoplasm</keyword>
<keyword evidence="7 9" id="KW-0324">Glycolysis</keyword>
<keyword evidence="6 9" id="KW-0460">Magnesium</keyword>
<evidence type="ECO:0000256" key="2">
    <source>
        <dbReference type="ARBA" id="ARBA00009604"/>
    </source>
</evidence>
<feature type="binding site" evidence="9 12">
    <location>
        <position position="287"/>
    </location>
    <ligand>
        <name>Mg(2+)</name>
        <dbReference type="ChEBI" id="CHEBI:18420"/>
    </ligand>
</feature>
<accession>A0A519BG58</accession>
<keyword evidence="15" id="KW-0670">Pyruvate</keyword>
<feature type="active site" description="Proton donor" evidence="9 10">
    <location>
        <position position="205"/>
    </location>
</feature>
<dbReference type="PRINTS" id="PR00148">
    <property type="entry name" value="ENOLASE"/>
</dbReference>
<dbReference type="InterPro" id="IPR029017">
    <property type="entry name" value="Enolase-like_N"/>
</dbReference>
<dbReference type="PANTHER" id="PTHR11902">
    <property type="entry name" value="ENOLASE"/>
    <property type="match status" value="1"/>
</dbReference>
<feature type="binding site" evidence="9 12">
    <location>
        <position position="314"/>
    </location>
    <ligand>
        <name>Mg(2+)</name>
        <dbReference type="ChEBI" id="CHEBI:18420"/>
    </ligand>
</feature>